<dbReference type="Proteomes" id="UP001358586">
    <property type="component" value="Chromosome 9"/>
</dbReference>
<accession>A0ABR0NPX7</accession>
<dbReference type="EMBL" id="JARKNE010000009">
    <property type="protein sequence ID" value="KAK5803397.1"/>
    <property type="molecule type" value="Genomic_DNA"/>
</dbReference>
<gene>
    <name evidence="1" type="ORF">PVK06_031042</name>
</gene>
<name>A0ABR0NPX7_GOSAR</name>
<comment type="caution">
    <text evidence="1">The sequence shown here is derived from an EMBL/GenBank/DDBJ whole genome shotgun (WGS) entry which is preliminary data.</text>
</comment>
<reference evidence="1 2" key="1">
    <citation type="submission" date="2023-03" db="EMBL/GenBank/DDBJ databases">
        <title>WGS of Gossypium arboreum.</title>
        <authorList>
            <person name="Yu D."/>
        </authorList>
    </citation>
    <scope>NUCLEOTIDE SEQUENCE [LARGE SCALE GENOMIC DNA]</scope>
    <source>
        <tissue evidence="1">Leaf</tissue>
    </source>
</reference>
<protein>
    <submittedName>
        <fullName evidence="1">Uncharacterized protein</fullName>
    </submittedName>
</protein>
<organism evidence="1 2">
    <name type="scientific">Gossypium arboreum</name>
    <name type="common">Tree cotton</name>
    <name type="synonym">Gossypium nanking</name>
    <dbReference type="NCBI Taxonomy" id="29729"/>
    <lineage>
        <taxon>Eukaryota</taxon>
        <taxon>Viridiplantae</taxon>
        <taxon>Streptophyta</taxon>
        <taxon>Embryophyta</taxon>
        <taxon>Tracheophyta</taxon>
        <taxon>Spermatophyta</taxon>
        <taxon>Magnoliopsida</taxon>
        <taxon>eudicotyledons</taxon>
        <taxon>Gunneridae</taxon>
        <taxon>Pentapetalae</taxon>
        <taxon>rosids</taxon>
        <taxon>malvids</taxon>
        <taxon>Malvales</taxon>
        <taxon>Malvaceae</taxon>
        <taxon>Malvoideae</taxon>
        <taxon>Gossypium</taxon>
    </lineage>
</organism>
<proteinExistence type="predicted"/>
<keyword evidence="2" id="KW-1185">Reference proteome</keyword>
<evidence type="ECO:0000313" key="1">
    <source>
        <dbReference type="EMBL" id="KAK5803397.1"/>
    </source>
</evidence>
<sequence>MDTELAQLRLNEEEEEILQLQIDPGSDRGDEEFQVVGCFLTASVIHFPAMRNTMANLWHPVYGVQIQDLGTKRGVANSDWIAEFPEEIEVVARSYFQKLFSKEIRGNYDHLLMGIDRCITEEDNHRLTAPYSREGIREAVFDMGLTKAPREDGFLAIFYKKCWHFIGEDVTLFCLNLLNGEMEVFSNVSRLAGIGHSWIPGIEKPEGQNNSNNELIVVSDLIDSSNRKWRTDMIMNTFQTGVAQKILQIPLTETDREDFQIGKLNCSKTCEDYARKKRDCVPDERRLERPRECFRGTMGTTARLNETW</sequence>
<evidence type="ECO:0000313" key="2">
    <source>
        <dbReference type="Proteomes" id="UP001358586"/>
    </source>
</evidence>